<name>A0A644ZTC2_9ZZZZ</name>
<keyword evidence="3" id="KW-0804">Transcription</keyword>
<dbReference type="PANTHER" id="PTHR24567:SF74">
    <property type="entry name" value="HTH-TYPE TRANSCRIPTIONAL REGULATOR ARCR"/>
    <property type="match status" value="1"/>
</dbReference>
<dbReference type="InterPro" id="IPR050397">
    <property type="entry name" value="Env_Response_Regulators"/>
</dbReference>
<dbReference type="InterPro" id="IPR036388">
    <property type="entry name" value="WH-like_DNA-bd_sf"/>
</dbReference>
<dbReference type="PRINTS" id="PR00034">
    <property type="entry name" value="HTHCRP"/>
</dbReference>
<dbReference type="EMBL" id="VSSQ01010179">
    <property type="protein sequence ID" value="MPM43638.1"/>
    <property type="molecule type" value="Genomic_DNA"/>
</dbReference>
<dbReference type="Pfam" id="PF13545">
    <property type="entry name" value="HTH_Crp_2"/>
    <property type="match status" value="1"/>
</dbReference>
<dbReference type="PROSITE" id="PS51063">
    <property type="entry name" value="HTH_CRP_2"/>
    <property type="match status" value="1"/>
</dbReference>
<sequence>MELEDVFPVWNKLTQTQQHLLNKVSSKHKLEKGMLLHKGSTNCVGLVLVETGQFRAYIVSETGKEVTLYRLLERDICLFSASCVLSGIQFEVNIEAEKDCEFWVIPPGAFQSLMEESAPVANYANKLMASRFSDGMWLMDQVMFKSFDVRLAEFLISEANTQETNMLEITHEKIANHLGSAREVVTRMLKYFQNEGMVKLARGKIEITDRKKLEKLI</sequence>
<dbReference type="SMART" id="SM00419">
    <property type="entry name" value="HTH_CRP"/>
    <property type="match status" value="1"/>
</dbReference>
<dbReference type="CDD" id="cd00092">
    <property type="entry name" value="HTH_CRP"/>
    <property type="match status" value="1"/>
</dbReference>
<evidence type="ECO:0000256" key="2">
    <source>
        <dbReference type="ARBA" id="ARBA00023125"/>
    </source>
</evidence>
<dbReference type="GO" id="GO:0003677">
    <property type="term" value="F:DNA binding"/>
    <property type="evidence" value="ECO:0007669"/>
    <property type="project" value="UniProtKB-KW"/>
</dbReference>
<protein>
    <recommendedName>
        <fullName evidence="4">HTH crp-type domain-containing protein</fullName>
    </recommendedName>
</protein>
<dbReference type="PANTHER" id="PTHR24567">
    <property type="entry name" value="CRP FAMILY TRANSCRIPTIONAL REGULATORY PROTEIN"/>
    <property type="match status" value="1"/>
</dbReference>
<dbReference type="InterPro" id="IPR014710">
    <property type="entry name" value="RmlC-like_jellyroll"/>
</dbReference>
<dbReference type="InterPro" id="IPR018490">
    <property type="entry name" value="cNMP-bd_dom_sf"/>
</dbReference>
<dbReference type="SUPFAM" id="SSF46785">
    <property type="entry name" value="Winged helix' DNA-binding domain"/>
    <property type="match status" value="1"/>
</dbReference>
<evidence type="ECO:0000256" key="1">
    <source>
        <dbReference type="ARBA" id="ARBA00023015"/>
    </source>
</evidence>
<dbReference type="Pfam" id="PF00027">
    <property type="entry name" value="cNMP_binding"/>
    <property type="match status" value="1"/>
</dbReference>
<gene>
    <name evidence="5" type="ORF">SDC9_90315</name>
</gene>
<dbReference type="SUPFAM" id="SSF51206">
    <property type="entry name" value="cAMP-binding domain-like"/>
    <property type="match status" value="1"/>
</dbReference>
<dbReference type="Gene3D" id="2.60.120.10">
    <property type="entry name" value="Jelly Rolls"/>
    <property type="match status" value="1"/>
</dbReference>
<dbReference type="AlphaFoldDB" id="A0A644ZTC2"/>
<dbReference type="GO" id="GO:0003700">
    <property type="term" value="F:DNA-binding transcription factor activity"/>
    <property type="evidence" value="ECO:0007669"/>
    <property type="project" value="TreeGrafter"/>
</dbReference>
<proteinExistence type="predicted"/>
<dbReference type="InterPro" id="IPR000595">
    <property type="entry name" value="cNMP-bd_dom"/>
</dbReference>
<evidence type="ECO:0000313" key="5">
    <source>
        <dbReference type="EMBL" id="MPM43638.1"/>
    </source>
</evidence>
<organism evidence="5">
    <name type="scientific">bioreactor metagenome</name>
    <dbReference type="NCBI Taxonomy" id="1076179"/>
    <lineage>
        <taxon>unclassified sequences</taxon>
        <taxon>metagenomes</taxon>
        <taxon>ecological metagenomes</taxon>
    </lineage>
</organism>
<dbReference type="CDD" id="cd00038">
    <property type="entry name" value="CAP_ED"/>
    <property type="match status" value="1"/>
</dbReference>
<comment type="caution">
    <text evidence="5">The sequence shown here is derived from an EMBL/GenBank/DDBJ whole genome shotgun (WGS) entry which is preliminary data.</text>
</comment>
<accession>A0A644ZTC2</accession>
<dbReference type="GO" id="GO:0005829">
    <property type="term" value="C:cytosol"/>
    <property type="evidence" value="ECO:0007669"/>
    <property type="project" value="TreeGrafter"/>
</dbReference>
<evidence type="ECO:0000256" key="3">
    <source>
        <dbReference type="ARBA" id="ARBA00023163"/>
    </source>
</evidence>
<keyword evidence="2" id="KW-0238">DNA-binding</keyword>
<keyword evidence="1" id="KW-0805">Transcription regulation</keyword>
<reference evidence="5" key="1">
    <citation type="submission" date="2019-08" db="EMBL/GenBank/DDBJ databases">
        <authorList>
            <person name="Kucharzyk K."/>
            <person name="Murdoch R.W."/>
            <person name="Higgins S."/>
            <person name="Loffler F."/>
        </authorList>
    </citation>
    <scope>NUCLEOTIDE SEQUENCE</scope>
</reference>
<dbReference type="InterPro" id="IPR012318">
    <property type="entry name" value="HTH_CRP"/>
</dbReference>
<dbReference type="Gene3D" id="1.10.10.10">
    <property type="entry name" value="Winged helix-like DNA-binding domain superfamily/Winged helix DNA-binding domain"/>
    <property type="match status" value="1"/>
</dbReference>
<evidence type="ECO:0000259" key="4">
    <source>
        <dbReference type="PROSITE" id="PS51063"/>
    </source>
</evidence>
<dbReference type="InterPro" id="IPR036390">
    <property type="entry name" value="WH_DNA-bd_sf"/>
</dbReference>
<feature type="domain" description="HTH crp-type" evidence="4">
    <location>
        <begin position="145"/>
        <end position="211"/>
    </location>
</feature>